<keyword evidence="6 12" id="KW-0732">Signal</keyword>
<dbReference type="FunFam" id="3.80.10.10:FF:000095">
    <property type="entry name" value="LRR receptor-like serine/threonine-protein kinase GSO1"/>
    <property type="match status" value="2"/>
</dbReference>
<evidence type="ECO:0000256" key="7">
    <source>
        <dbReference type="ARBA" id="ARBA00022737"/>
    </source>
</evidence>
<evidence type="ECO:0000256" key="9">
    <source>
        <dbReference type="ARBA" id="ARBA00023136"/>
    </source>
</evidence>
<dbReference type="PANTHER" id="PTHR48061:SF38">
    <property type="entry name" value="SERINE_THREONINE-PROTEIN KINASE BRI1"/>
    <property type="match status" value="1"/>
</dbReference>
<evidence type="ECO:0000256" key="11">
    <source>
        <dbReference type="ARBA" id="ARBA00023180"/>
    </source>
</evidence>
<dbReference type="EMBL" id="PSQE01000005">
    <property type="protein sequence ID" value="RHN57406.1"/>
    <property type="molecule type" value="Genomic_DNA"/>
</dbReference>
<dbReference type="Pfam" id="PF13855">
    <property type="entry name" value="LRR_8"/>
    <property type="match status" value="3"/>
</dbReference>
<organism evidence="14">
    <name type="scientific">Medicago truncatula</name>
    <name type="common">Barrel medic</name>
    <name type="synonym">Medicago tribuloides</name>
    <dbReference type="NCBI Taxonomy" id="3880"/>
    <lineage>
        <taxon>Eukaryota</taxon>
        <taxon>Viridiplantae</taxon>
        <taxon>Streptophyta</taxon>
        <taxon>Embryophyta</taxon>
        <taxon>Tracheophyta</taxon>
        <taxon>Spermatophyta</taxon>
        <taxon>Magnoliopsida</taxon>
        <taxon>eudicotyledons</taxon>
        <taxon>Gunneridae</taxon>
        <taxon>Pentapetalae</taxon>
        <taxon>rosids</taxon>
        <taxon>fabids</taxon>
        <taxon>Fabales</taxon>
        <taxon>Fabaceae</taxon>
        <taxon>Papilionoideae</taxon>
        <taxon>50 kb inversion clade</taxon>
        <taxon>NPAAA clade</taxon>
        <taxon>Hologalegina</taxon>
        <taxon>IRL clade</taxon>
        <taxon>Trifolieae</taxon>
        <taxon>Medicago</taxon>
    </lineage>
</organism>
<proteinExistence type="inferred from homology"/>
<comment type="subcellular location">
    <subcellularLocation>
        <location evidence="1">Cell membrane</location>
        <topology evidence="1">Single-pass type I membrane protein</topology>
    </subcellularLocation>
</comment>
<name>A0A396HVM8_MEDTR</name>
<dbReference type="PROSITE" id="PS51450">
    <property type="entry name" value="LRR"/>
    <property type="match status" value="3"/>
</dbReference>
<protein>
    <submittedName>
        <fullName evidence="14">Putative leucine-rich repeat-containing, plant-type, leucine-rich repeat domain, L</fullName>
    </submittedName>
</protein>
<evidence type="ECO:0000256" key="1">
    <source>
        <dbReference type="ARBA" id="ARBA00004251"/>
    </source>
</evidence>
<evidence type="ECO:0000259" key="13">
    <source>
        <dbReference type="Pfam" id="PF08263"/>
    </source>
</evidence>
<dbReference type="InterPro" id="IPR032675">
    <property type="entry name" value="LRR_dom_sf"/>
</dbReference>
<keyword evidence="4" id="KW-0433">Leucine-rich repeat</keyword>
<dbReference type="InterPro" id="IPR046956">
    <property type="entry name" value="RLP23-like"/>
</dbReference>
<evidence type="ECO:0000256" key="4">
    <source>
        <dbReference type="ARBA" id="ARBA00022614"/>
    </source>
</evidence>
<dbReference type="Pfam" id="PF00560">
    <property type="entry name" value="LRR_1"/>
    <property type="match status" value="7"/>
</dbReference>
<keyword evidence="11" id="KW-0325">Glycoprotein</keyword>
<feature type="signal peptide" evidence="12">
    <location>
        <begin position="1"/>
        <end position="31"/>
    </location>
</feature>
<evidence type="ECO:0000256" key="5">
    <source>
        <dbReference type="ARBA" id="ARBA00022692"/>
    </source>
</evidence>
<dbReference type="AlphaFoldDB" id="A0A396HVM8"/>
<dbReference type="FunFam" id="3.80.10.10:FF:000111">
    <property type="entry name" value="LRR receptor-like serine/threonine-protein kinase ERECTA"/>
    <property type="match status" value="1"/>
</dbReference>
<evidence type="ECO:0000256" key="12">
    <source>
        <dbReference type="SAM" id="SignalP"/>
    </source>
</evidence>
<dbReference type="InterPro" id="IPR003591">
    <property type="entry name" value="Leu-rich_rpt_typical-subtyp"/>
</dbReference>
<dbReference type="InterPro" id="IPR013210">
    <property type="entry name" value="LRR_N_plant-typ"/>
</dbReference>
<evidence type="ECO:0000256" key="3">
    <source>
        <dbReference type="ARBA" id="ARBA00022475"/>
    </source>
</evidence>
<keyword evidence="9" id="KW-0472">Membrane</keyword>
<comment type="similarity">
    <text evidence="2">Belongs to the RLP family.</text>
</comment>
<dbReference type="Proteomes" id="UP000265566">
    <property type="component" value="Chromosome 5"/>
</dbReference>
<keyword evidence="8" id="KW-1133">Transmembrane helix</keyword>
<dbReference type="Gramene" id="rna32946">
    <property type="protein sequence ID" value="RHN57406.1"/>
    <property type="gene ID" value="gene32946"/>
</dbReference>
<evidence type="ECO:0000256" key="6">
    <source>
        <dbReference type="ARBA" id="ARBA00022729"/>
    </source>
</evidence>
<keyword evidence="3" id="KW-1003">Cell membrane</keyword>
<dbReference type="PANTHER" id="PTHR48061">
    <property type="entry name" value="LEUCINE-RICH REPEAT RECEPTOR PROTEIN KINASE EMS1-LIKE-RELATED"/>
    <property type="match status" value="1"/>
</dbReference>
<dbReference type="GO" id="GO:0005886">
    <property type="term" value="C:plasma membrane"/>
    <property type="evidence" value="ECO:0007669"/>
    <property type="project" value="UniProtKB-SubCell"/>
</dbReference>
<evidence type="ECO:0000313" key="14">
    <source>
        <dbReference type="EMBL" id="RHN57406.1"/>
    </source>
</evidence>
<keyword evidence="10" id="KW-0675">Receptor</keyword>
<accession>A0A396HVM8</accession>
<dbReference type="Gene3D" id="3.80.10.10">
    <property type="entry name" value="Ribonuclease Inhibitor"/>
    <property type="match status" value="5"/>
</dbReference>
<comment type="caution">
    <text evidence="14">The sequence shown here is derived from an EMBL/GenBank/DDBJ whole genome shotgun (WGS) entry which is preliminary data.</text>
</comment>
<evidence type="ECO:0000256" key="8">
    <source>
        <dbReference type="ARBA" id="ARBA00022989"/>
    </source>
</evidence>
<reference evidence="14" key="1">
    <citation type="journal article" date="2018" name="Nat. Plants">
        <title>Whole-genome landscape of Medicago truncatula symbiotic genes.</title>
        <authorList>
            <person name="Pecrix Y."/>
            <person name="Gamas P."/>
            <person name="Carrere S."/>
        </authorList>
    </citation>
    <scope>NUCLEOTIDE SEQUENCE</scope>
    <source>
        <tissue evidence="14">Leaves</tissue>
    </source>
</reference>
<dbReference type="Pfam" id="PF08263">
    <property type="entry name" value="LRRNT_2"/>
    <property type="match status" value="1"/>
</dbReference>
<keyword evidence="5" id="KW-0812">Transmembrane</keyword>
<feature type="chain" id="PRO_5017301251" evidence="12">
    <location>
        <begin position="32"/>
        <end position="1064"/>
    </location>
</feature>
<evidence type="ECO:0000256" key="2">
    <source>
        <dbReference type="ARBA" id="ARBA00009592"/>
    </source>
</evidence>
<sequence length="1064" mass="119422">MGSFFIPLPYFTFHFFLLLLLLTHFTSYTFSLCNKHDNSALLQFKNSFSVNTSSQPNPYFGCSSFSFKTESWENSTDCCEWDGVTCDTMSDHVIGLDLSCNNLKGELHPNSTIFQLKHLQQLNLAFNNFSESSMPIGVGDLVKLTHLNLSYCYLSGNIPSTISHLSKLVSLDLSSYWSEEVGLKLKSFIWKKLIHNATNLRELHLNSVDMSSITESSLSMLKNFSSSLVSLLLRNTGLQGNLSSDILSLPNLQRLDLSFNDNLSGQLPKSNLSTPLRYLNLRLSAFSGEIPYSIGQLKYLTRLDFSWCHLDGMVPLSLWNLTQLTYLSLSYNKLDGEISPLLSNLKHLIHYDLTDNNFSGSIPIVYGNLIKLEYLALSFNNLTGQVPSSLFHLPHLSILGLSYNKLVGPIPIEITKRSKLSYVGLRDNMLNGTIPHWCYSLPSLLELYLSNNNLTGFIGEFSTYSLQYLFLSNNSLHGHFPNSIFQLQNLSYLTLSSTNLSGVVDFHQFSKLNKLEYLHLSHNSFLSINFDSSADSILPNLVDLVLSYSNINSFPKFQTRNLQRLDLSNNNIHGKIPKWFHKKLLNSWNEISYIDLSFNKLQGDLPIPPSGIQYFSLSNNNFTGNISSTFCNASSLYTLNLAHNNFQGDLPIPPDGIKNYLLSNNNFTGDISSTFCNASYLNVLNLAHNNLTGMIPQCLGTLTSLNVLDMQMNNLYGNIPRTFSKENAFQTIKLNGNQLEGPLPQSLSHCSFLEVLDLGDNNIEDTFPNWLETLQELQVLSLRSNNLHGAITCSSTKHSFPKLRIFDVSINNFSGPLPTSCIKNFQGMMNVNDSQIGLQYKGVGYYYNDSVVVTVKGFFIELTRILTAFTTIDLSNNMFEGEIPQVIGELNSLKGLNLSNNGITGSIPQSLSHLRNLEWLDLSCNQLKGEIPVALTNLNFLSVLNLSQNHLEGIIPKGQQFNTFGNDSFEGNTMLCGFQLSKSCKNEEDLPPHSTSEDEEESGFGWKAVAIGYGCGAISGFLLGYNVFFFTGKPQWLVRIVENMFNIRLKRTNNRYCANRRRMN</sequence>
<dbReference type="SUPFAM" id="SSF52058">
    <property type="entry name" value="L domain-like"/>
    <property type="match status" value="4"/>
</dbReference>
<gene>
    <name evidence="14" type="ORF">MtrunA17_Chr5g0440031</name>
</gene>
<feature type="domain" description="Leucine-rich repeat-containing N-terminal plant-type" evidence="13">
    <location>
        <begin position="35"/>
        <end position="87"/>
    </location>
</feature>
<dbReference type="InterPro" id="IPR001611">
    <property type="entry name" value="Leu-rich_rpt"/>
</dbReference>
<dbReference type="SMART" id="SM00369">
    <property type="entry name" value="LRR_TYP"/>
    <property type="match status" value="11"/>
</dbReference>
<keyword evidence="7" id="KW-0677">Repeat</keyword>
<evidence type="ECO:0000256" key="10">
    <source>
        <dbReference type="ARBA" id="ARBA00023170"/>
    </source>
</evidence>